<dbReference type="OrthoDB" id="6513274at2759"/>
<proteinExistence type="predicted"/>
<evidence type="ECO:0000313" key="7">
    <source>
        <dbReference type="Proteomes" id="UP000728032"/>
    </source>
</evidence>
<dbReference type="GO" id="GO:0016020">
    <property type="term" value="C:membrane"/>
    <property type="evidence" value="ECO:0007669"/>
    <property type="project" value="UniProtKB-SubCell"/>
</dbReference>
<dbReference type="EMBL" id="OC919858">
    <property type="protein sequence ID" value="CAD7651970.1"/>
    <property type="molecule type" value="Genomic_DNA"/>
</dbReference>
<evidence type="ECO:0000256" key="5">
    <source>
        <dbReference type="SAM" id="Phobius"/>
    </source>
</evidence>
<evidence type="ECO:0000256" key="1">
    <source>
        <dbReference type="ARBA" id="ARBA00004141"/>
    </source>
</evidence>
<protein>
    <submittedName>
        <fullName evidence="6">Uncharacterized protein</fullName>
    </submittedName>
</protein>
<keyword evidence="3 5" id="KW-1133">Transmembrane helix</keyword>
<evidence type="ECO:0000256" key="3">
    <source>
        <dbReference type="ARBA" id="ARBA00022989"/>
    </source>
</evidence>
<accession>A0A7R9M1V6</accession>
<keyword evidence="7" id="KW-1185">Reference proteome</keyword>
<keyword evidence="2 5" id="KW-0812">Transmembrane</keyword>
<reference evidence="6" key="1">
    <citation type="submission" date="2020-11" db="EMBL/GenBank/DDBJ databases">
        <authorList>
            <person name="Tran Van P."/>
        </authorList>
    </citation>
    <scope>NUCLEOTIDE SEQUENCE</scope>
</reference>
<feature type="transmembrane region" description="Helical" evidence="5">
    <location>
        <begin position="91"/>
        <end position="114"/>
    </location>
</feature>
<dbReference type="Proteomes" id="UP000728032">
    <property type="component" value="Unassembled WGS sequence"/>
</dbReference>
<organism evidence="6">
    <name type="scientific">Oppiella nova</name>
    <dbReference type="NCBI Taxonomy" id="334625"/>
    <lineage>
        <taxon>Eukaryota</taxon>
        <taxon>Metazoa</taxon>
        <taxon>Ecdysozoa</taxon>
        <taxon>Arthropoda</taxon>
        <taxon>Chelicerata</taxon>
        <taxon>Arachnida</taxon>
        <taxon>Acari</taxon>
        <taxon>Acariformes</taxon>
        <taxon>Sarcoptiformes</taxon>
        <taxon>Oribatida</taxon>
        <taxon>Brachypylina</taxon>
        <taxon>Oppioidea</taxon>
        <taxon>Oppiidae</taxon>
        <taxon>Oppiella</taxon>
    </lineage>
</organism>
<evidence type="ECO:0000256" key="4">
    <source>
        <dbReference type="ARBA" id="ARBA00023136"/>
    </source>
</evidence>
<comment type="subcellular location">
    <subcellularLocation>
        <location evidence="1">Membrane</location>
        <topology evidence="1">Multi-pass membrane protein</topology>
    </subcellularLocation>
</comment>
<feature type="transmembrane region" description="Helical" evidence="5">
    <location>
        <begin position="60"/>
        <end position="79"/>
    </location>
</feature>
<keyword evidence="4 5" id="KW-0472">Membrane</keyword>
<dbReference type="EMBL" id="CAJPVJ010005033">
    <property type="protein sequence ID" value="CAG2169154.1"/>
    <property type="molecule type" value="Genomic_DNA"/>
</dbReference>
<evidence type="ECO:0000313" key="6">
    <source>
        <dbReference type="EMBL" id="CAD7651970.1"/>
    </source>
</evidence>
<gene>
    <name evidence="6" type="ORF">ONB1V03_LOCUS8638</name>
</gene>
<dbReference type="Pfam" id="PF00335">
    <property type="entry name" value="Tetraspanin"/>
    <property type="match status" value="1"/>
</dbReference>
<feature type="transmembrane region" description="Helical" evidence="5">
    <location>
        <begin position="120"/>
        <end position="139"/>
    </location>
</feature>
<dbReference type="InterPro" id="IPR018499">
    <property type="entry name" value="Tetraspanin/Peripherin"/>
</dbReference>
<feature type="transmembrane region" description="Helical" evidence="5">
    <location>
        <begin position="15"/>
        <end position="40"/>
    </location>
</feature>
<dbReference type="AlphaFoldDB" id="A0A7R9M1V6"/>
<evidence type="ECO:0000256" key="2">
    <source>
        <dbReference type="ARBA" id="ARBA00022692"/>
    </source>
</evidence>
<name>A0A7R9M1V6_9ACAR</name>
<sequence length="151" mass="16653">MDRESDMCTFNCKKWTLFTFCLIGLVSTLIMVIALCVVINKADYADLQDKTDITEEKFNAAKKVAIGLIAAIGTINILIEMLGLCGAFKEHYCMTMTYAILMVLVTLGSIGVAAGSGYGAYWFTFVINTLITVLAFLYARDLNRRRSGAYA</sequence>